<feature type="transmembrane region" description="Helical" evidence="2">
    <location>
        <begin position="48"/>
        <end position="67"/>
    </location>
</feature>
<dbReference type="Pfam" id="PF02719">
    <property type="entry name" value="Polysacc_synt_2"/>
    <property type="match status" value="1"/>
</dbReference>
<evidence type="ECO:0000256" key="1">
    <source>
        <dbReference type="ARBA" id="ARBA00007430"/>
    </source>
</evidence>
<keyword evidence="2" id="KW-0472">Membrane</keyword>
<reference evidence="4 5" key="1">
    <citation type="submission" date="2020-08" db="EMBL/GenBank/DDBJ databases">
        <title>Genomic Encyclopedia of Type Strains, Phase IV (KMG-V): Genome sequencing to study the core and pangenomes of soil and plant-associated prokaryotes.</title>
        <authorList>
            <person name="Whitman W."/>
        </authorList>
    </citation>
    <scope>NUCLEOTIDE SEQUENCE [LARGE SCALE GENOMIC DNA]</scope>
    <source>
        <strain evidence="4 5">34/80</strain>
    </source>
</reference>
<dbReference type="PANTHER" id="PTHR43318">
    <property type="entry name" value="UDP-N-ACETYLGLUCOSAMINE 4,6-DEHYDRATASE"/>
    <property type="match status" value="1"/>
</dbReference>
<dbReference type="PANTHER" id="PTHR43318:SF1">
    <property type="entry name" value="POLYSACCHARIDE BIOSYNTHESIS PROTEIN EPSC-RELATED"/>
    <property type="match status" value="1"/>
</dbReference>
<dbReference type="Pfam" id="PF13727">
    <property type="entry name" value="CoA_binding_3"/>
    <property type="match status" value="1"/>
</dbReference>
<dbReference type="AlphaFoldDB" id="A0A840FQE8"/>
<feature type="transmembrane region" description="Helical" evidence="2">
    <location>
        <begin position="79"/>
        <end position="101"/>
    </location>
</feature>
<dbReference type="Gene3D" id="3.40.50.720">
    <property type="entry name" value="NAD(P)-binding Rossmann-like Domain"/>
    <property type="match status" value="2"/>
</dbReference>
<name>A0A840FQE8_9BURK</name>
<dbReference type="InterPro" id="IPR051203">
    <property type="entry name" value="Polysaccharide_Synthase-Rel"/>
</dbReference>
<dbReference type="Proteomes" id="UP000524450">
    <property type="component" value="Unassembled WGS sequence"/>
</dbReference>
<evidence type="ECO:0000313" key="5">
    <source>
        <dbReference type="Proteomes" id="UP000524450"/>
    </source>
</evidence>
<sequence>MQEIVLAWSRSRKRLVVVCLDVCLALVATWTAFTLRLDTWHWPIGAEWVVYAVAPLLSIPVFVKFGLYRAIFRYTGLAAILATSKAVATYGLLFLPAVIGLYQWEGIPRSLSILQPLLLLLLVAGSRTLAWHWLAANTTRKPNRLLIYGAGSAGAQTAAALASAQQYTLLGFIDDDERKAGRTINRVPVMLPAAVPNFASKFAVTDILLALPSASRERRNQIIEHLSALPVRIRTLPGLTDLASGRVTVQDFRDLDIEDLLGRSPIAPDLELVARNLAQKVVLVTGAGGSIGGELCRQIVQQGPSQILLIDHSEFALYRIHQELEILIERGGLSVRAVPLLTSVRNFERISEICGTYKPELIYHAAAYKHVPMVEANPSEGILNNVFGTLNMARAALAAEVEHFVLVSTDKAVRPTNIMGATKRVAELVLQALASSGDAAIAEVCVFEDGAPRPTTRFSMVRFGNVLGSSGSVVPLFRSQIAKKGPVTVTHPEVTRYFMTIPEAAQLVLQAGAMAEGGDLFVLDMGAPVKILDLAKRMVSLAGLTVRSETRPTGDIEIVFSGLRPGEKLFEELLIGENPLPTSHPRIIRAREDFMAWPDLKIHLQKLLSAARSDNIVAMKDLLRLLVPGYAPETPSIE</sequence>
<evidence type="ECO:0000259" key="3">
    <source>
        <dbReference type="Pfam" id="PF02719"/>
    </source>
</evidence>
<comment type="caution">
    <text evidence="4">The sequence shown here is derived from an EMBL/GenBank/DDBJ whole genome shotgun (WGS) entry which is preliminary data.</text>
</comment>
<dbReference type="InterPro" id="IPR029063">
    <property type="entry name" value="SAM-dependent_MTases_sf"/>
</dbReference>
<dbReference type="SUPFAM" id="SSF53335">
    <property type="entry name" value="S-adenosyl-L-methionine-dependent methyltransferases"/>
    <property type="match status" value="1"/>
</dbReference>
<keyword evidence="2" id="KW-1133">Transmembrane helix</keyword>
<organism evidence="4 5">
    <name type="scientific">Variovorax guangxiensis</name>
    <dbReference type="NCBI Taxonomy" id="1775474"/>
    <lineage>
        <taxon>Bacteria</taxon>
        <taxon>Pseudomonadati</taxon>
        <taxon>Pseudomonadota</taxon>
        <taxon>Betaproteobacteria</taxon>
        <taxon>Burkholderiales</taxon>
        <taxon>Comamonadaceae</taxon>
        <taxon>Variovorax</taxon>
    </lineage>
</organism>
<proteinExistence type="inferred from homology"/>
<feature type="transmembrane region" description="Helical" evidence="2">
    <location>
        <begin position="113"/>
        <end position="134"/>
    </location>
</feature>
<dbReference type="RefSeq" id="WP_184639310.1">
    <property type="nucleotide sequence ID" value="NZ_JACIFZ010000003.1"/>
</dbReference>
<evidence type="ECO:0000256" key="2">
    <source>
        <dbReference type="SAM" id="Phobius"/>
    </source>
</evidence>
<evidence type="ECO:0000313" key="4">
    <source>
        <dbReference type="EMBL" id="MBB4222584.1"/>
    </source>
</evidence>
<accession>A0A840FQE8</accession>
<comment type="similarity">
    <text evidence="1">Belongs to the polysaccharide synthase family.</text>
</comment>
<gene>
    <name evidence="4" type="ORF">GGD71_003364</name>
</gene>
<dbReference type="EMBL" id="JACIFZ010000003">
    <property type="protein sequence ID" value="MBB4222584.1"/>
    <property type="molecule type" value="Genomic_DNA"/>
</dbReference>
<dbReference type="InterPro" id="IPR036291">
    <property type="entry name" value="NAD(P)-bd_dom_sf"/>
</dbReference>
<dbReference type="InterPro" id="IPR003869">
    <property type="entry name" value="Polysac_CapD-like"/>
</dbReference>
<feature type="domain" description="Polysaccharide biosynthesis protein CapD-like" evidence="3">
    <location>
        <begin position="282"/>
        <end position="591"/>
    </location>
</feature>
<feature type="transmembrane region" description="Helical" evidence="2">
    <location>
        <begin position="15"/>
        <end position="36"/>
    </location>
</feature>
<protein>
    <submittedName>
        <fullName evidence="4">FlaA1/EpsC-like NDP-sugar epimerase</fullName>
    </submittedName>
</protein>
<dbReference type="CDD" id="cd05237">
    <property type="entry name" value="UDP_invert_4-6DH_SDR_e"/>
    <property type="match status" value="1"/>
</dbReference>
<dbReference type="SUPFAM" id="SSF51735">
    <property type="entry name" value="NAD(P)-binding Rossmann-fold domains"/>
    <property type="match status" value="1"/>
</dbReference>
<keyword evidence="2" id="KW-0812">Transmembrane</keyword>